<name>A0A976SPK1_9CAUD</name>
<keyword evidence="2" id="KW-0946">Virion</keyword>
<dbReference type="InterPro" id="IPR030392">
    <property type="entry name" value="S74_ICA"/>
</dbReference>
<protein>
    <submittedName>
        <fullName evidence="4">Cell wall surface anchor family protein</fullName>
    </submittedName>
</protein>
<proteinExistence type="predicted"/>
<sequence>MASEFENGRLIAYDLSQTQGYTGNMRSAVSDMQFHSTNIEGFTPRDFFYDLGHFPTSYTNGSFIMKHWREKDLQVQWYNGKAFIRLHEEDGRVTLTSKEGLALYDFRATKDVTFKGRNFVFKNDASADVLKWFGGSGNISTKGNISPMVDGVPSLGTNSYRWGAVHSVNGTLQTSDGRLKEIHDIKQEELDAGLELSASLIKYRWDGGEKFHFGCIAQEVMLIMEKHKLDPLQYGMVQYDEEADIFSVNYAELNSFCIAALSRRLNAIDQIS</sequence>
<dbReference type="Gene3D" id="1.10.10.10">
    <property type="entry name" value="Winged helix-like DNA-binding domain superfamily/Winged helix DNA-binding domain"/>
    <property type="match status" value="1"/>
</dbReference>
<dbReference type="GO" id="GO:0098015">
    <property type="term" value="C:virus tail"/>
    <property type="evidence" value="ECO:0007669"/>
    <property type="project" value="UniProtKB-KW"/>
</dbReference>
<dbReference type="Pfam" id="PF13884">
    <property type="entry name" value="Peptidase_S74"/>
    <property type="match status" value="1"/>
</dbReference>
<evidence type="ECO:0000259" key="3">
    <source>
        <dbReference type="Pfam" id="PF13884"/>
    </source>
</evidence>
<reference evidence="4" key="1">
    <citation type="submission" date="2022-07" db="EMBL/GenBank/DDBJ databases">
        <authorList>
            <person name="Chaudhary N."/>
        </authorList>
    </citation>
    <scope>NUCLEOTIDE SEQUENCE</scope>
</reference>
<dbReference type="InterPro" id="IPR036388">
    <property type="entry name" value="WH-like_DNA-bd_sf"/>
</dbReference>
<feature type="domain" description="Peptidase S74" evidence="3">
    <location>
        <begin position="175"/>
        <end position="227"/>
    </location>
</feature>
<comment type="subcellular location">
    <subcellularLocation>
        <location evidence="1">Virion</location>
    </subcellularLocation>
</comment>
<evidence type="ECO:0000313" key="4">
    <source>
        <dbReference type="EMBL" id="UVD33052.1"/>
    </source>
</evidence>
<evidence type="ECO:0000256" key="2">
    <source>
        <dbReference type="ARBA" id="ARBA00022732"/>
    </source>
</evidence>
<keyword evidence="5" id="KW-1185">Reference proteome</keyword>
<organism evidence="4 5">
    <name type="scientific">Escherichia phage NTNC80A</name>
    <dbReference type="NCBI Taxonomy" id="2970325"/>
    <lineage>
        <taxon>Viruses</taxon>
        <taxon>Duplodnaviria</taxon>
        <taxon>Heunggongvirae</taxon>
        <taxon>Uroviricota</taxon>
        <taxon>Caudoviricetes</taxon>
        <taxon>Autographivirales</taxon>
        <taxon>Autosignataviridae</taxon>
        <taxon>Molineuxvirinae</taxon>
        <taxon>Rodentiumvirus</taxon>
        <taxon>Rodentiumvirus NTNC80A</taxon>
    </lineage>
</organism>
<evidence type="ECO:0000256" key="1">
    <source>
        <dbReference type="ARBA" id="ARBA00004328"/>
    </source>
</evidence>
<accession>A0A976SPK1</accession>
<evidence type="ECO:0000313" key="5">
    <source>
        <dbReference type="Proteomes" id="UP001057841"/>
    </source>
</evidence>
<keyword evidence="2" id="KW-1227">Viral tail protein</keyword>
<dbReference type="Proteomes" id="UP001057841">
    <property type="component" value="Segment"/>
</dbReference>
<dbReference type="EMBL" id="OP018999">
    <property type="protein sequence ID" value="UVD33052.1"/>
    <property type="molecule type" value="Genomic_DNA"/>
</dbReference>